<comment type="subcellular location">
    <subcellularLocation>
        <location evidence="1">Golgi apparatus membrane</location>
        <topology evidence="1">Peripheral membrane protein</topology>
    </subcellularLocation>
</comment>
<evidence type="ECO:0000313" key="10">
    <source>
        <dbReference type="Proteomes" id="UP000269721"/>
    </source>
</evidence>
<dbReference type="EMBL" id="KZ997357">
    <property type="protein sequence ID" value="RKO87523.1"/>
    <property type="molecule type" value="Genomic_DNA"/>
</dbReference>
<evidence type="ECO:0000256" key="4">
    <source>
        <dbReference type="ARBA" id="ARBA00023034"/>
    </source>
</evidence>
<dbReference type="GO" id="GO:0015031">
    <property type="term" value="P:protein transport"/>
    <property type="evidence" value="ECO:0007669"/>
    <property type="project" value="UniProtKB-KW"/>
</dbReference>
<evidence type="ECO:0000256" key="3">
    <source>
        <dbReference type="ARBA" id="ARBA00022927"/>
    </source>
</evidence>
<feature type="domain" description="DOP1-like middle TPR" evidence="8">
    <location>
        <begin position="382"/>
        <end position="493"/>
    </location>
</feature>
<dbReference type="InterPro" id="IPR007249">
    <property type="entry name" value="DOP1_N"/>
</dbReference>
<name>A0A4P9W7Y3_9FUNG</name>
<feature type="domain" description="DOP1 N-terminal" evidence="7">
    <location>
        <begin position="24"/>
        <end position="354"/>
    </location>
</feature>
<evidence type="ECO:0000313" key="9">
    <source>
        <dbReference type="EMBL" id="RKO87523.1"/>
    </source>
</evidence>
<evidence type="ECO:0000256" key="6">
    <source>
        <dbReference type="ARBA" id="ARBA00046326"/>
    </source>
</evidence>
<keyword evidence="2" id="KW-0813">Transport</keyword>
<evidence type="ECO:0000256" key="5">
    <source>
        <dbReference type="ARBA" id="ARBA00023136"/>
    </source>
</evidence>
<organism evidence="9 10">
    <name type="scientific">Blyttiomyces helicus</name>
    <dbReference type="NCBI Taxonomy" id="388810"/>
    <lineage>
        <taxon>Eukaryota</taxon>
        <taxon>Fungi</taxon>
        <taxon>Fungi incertae sedis</taxon>
        <taxon>Chytridiomycota</taxon>
        <taxon>Chytridiomycota incertae sedis</taxon>
        <taxon>Chytridiomycetes</taxon>
        <taxon>Chytridiomycetes incertae sedis</taxon>
        <taxon>Blyttiomyces</taxon>
    </lineage>
</organism>
<keyword evidence="4" id="KW-0333">Golgi apparatus</keyword>
<dbReference type="Pfam" id="PF24597">
    <property type="entry name" value="TPR_DOP1_M"/>
    <property type="match status" value="1"/>
</dbReference>
<dbReference type="GO" id="GO:0005768">
    <property type="term" value="C:endosome"/>
    <property type="evidence" value="ECO:0007669"/>
    <property type="project" value="TreeGrafter"/>
</dbReference>
<keyword evidence="3" id="KW-0653">Protein transport</keyword>
<dbReference type="GO" id="GO:0000139">
    <property type="term" value="C:Golgi membrane"/>
    <property type="evidence" value="ECO:0007669"/>
    <property type="project" value="UniProtKB-SubCell"/>
</dbReference>
<comment type="similarity">
    <text evidence="6">Belongs to the DOP1 family.</text>
</comment>
<dbReference type="GO" id="GO:0005829">
    <property type="term" value="C:cytosol"/>
    <property type="evidence" value="ECO:0007669"/>
    <property type="project" value="GOC"/>
</dbReference>
<gene>
    <name evidence="9" type="ORF">BDK51DRAFT_28286</name>
</gene>
<dbReference type="PANTHER" id="PTHR14042">
    <property type="entry name" value="DOPEY-RELATED"/>
    <property type="match status" value="1"/>
</dbReference>
<accession>A0A4P9W7Y3</accession>
<sequence length="504" mass="56853">MADPASADIAEPPDLLTVEDLRKDAKYKRYVQAIEKTLQSFDAVNEWADVIGFLTKLAKIFAAHPRYSIVPRKLVVSKRLAQCLNPALPAGVHQKTLEVYSLIFEAAGSAQLAEDLPLWSYGLFPFLQNAAMSVKPGVLQLYERFYIPLGLRLKPSLKGLILALLPSLEEEGNEFFDRVLGALDQLANGVGQGYFYHCMWLCLITVPHLRHATVNYLVRRMPQVSTAEGLDDSGGVRGLQDIRSLSLLERGMLGSCPFIRFLPSFSALPRLKDVAVILGNDTNLLARALSCTLEDKAALVQRGVLELLVQHFPIKNNLFKGAHMEAVVRSAVCVVLRKDMSLNRRLYAWLLGAADVKALPPTYKAVLVASMREWKAHAIDLSETTKPYKVMISLLDKAEIGQPVLDEIFVDIIWSLKGKCESSPHAAELIQTANMFLEMLDSFMIWKQIYHVIENNALDSCENMQAYEMLEFFLRRFKWTDEETQRVHLPYLFELMTKQLDVRI</sequence>
<feature type="non-terminal residue" evidence="9">
    <location>
        <position position="504"/>
    </location>
</feature>
<evidence type="ECO:0000256" key="1">
    <source>
        <dbReference type="ARBA" id="ARBA00004395"/>
    </source>
</evidence>
<keyword evidence="5" id="KW-0472">Membrane</keyword>
<dbReference type="OrthoDB" id="297643at2759"/>
<protein>
    <submittedName>
        <fullName evidence="9">Dopey, N-terminal-domain-containing protein</fullName>
    </submittedName>
</protein>
<dbReference type="AlphaFoldDB" id="A0A4P9W7Y3"/>
<evidence type="ECO:0000259" key="7">
    <source>
        <dbReference type="Pfam" id="PF04118"/>
    </source>
</evidence>
<dbReference type="Pfam" id="PF04118">
    <property type="entry name" value="Dopey_N"/>
    <property type="match status" value="1"/>
</dbReference>
<dbReference type="GO" id="GO:0005802">
    <property type="term" value="C:trans-Golgi network"/>
    <property type="evidence" value="ECO:0007669"/>
    <property type="project" value="TreeGrafter"/>
</dbReference>
<dbReference type="InterPro" id="IPR056458">
    <property type="entry name" value="TPR_DOP1_M"/>
</dbReference>
<evidence type="ECO:0000256" key="2">
    <source>
        <dbReference type="ARBA" id="ARBA00022448"/>
    </source>
</evidence>
<keyword evidence="10" id="KW-1185">Reference proteome</keyword>
<dbReference type="PANTHER" id="PTHR14042:SF24">
    <property type="entry name" value="PROTEIN DOPEY-1 HOMOLOG"/>
    <property type="match status" value="1"/>
</dbReference>
<dbReference type="InterPro" id="IPR040314">
    <property type="entry name" value="DOP1"/>
</dbReference>
<evidence type="ECO:0000259" key="8">
    <source>
        <dbReference type="Pfam" id="PF24597"/>
    </source>
</evidence>
<reference evidence="10" key="1">
    <citation type="journal article" date="2018" name="Nat. Microbiol.">
        <title>Leveraging single-cell genomics to expand the fungal tree of life.</title>
        <authorList>
            <person name="Ahrendt S.R."/>
            <person name="Quandt C.A."/>
            <person name="Ciobanu D."/>
            <person name="Clum A."/>
            <person name="Salamov A."/>
            <person name="Andreopoulos B."/>
            <person name="Cheng J.F."/>
            <person name="Woyke T."/>
            <person name="Pelin A."/>
            <person name="Henrissat B."/>
            <person name="Reynolds N.K."/>
            <person name="Benny G.L."/>
            <person name="Smith M.E."/>
            <person name="James T.Y."/>
            <person name="Grigoriev I.V."/>
        </authorList>
    </citation>
    <scope>NUCLEOTIDE SEQUENCE [LARGE SCALE GENOMIC DNA]</scope>
</reference>
<dbReference type="GO" id="GO:0006895">
    <property type="term" value="P:Golgi to endosome transport"/>
    <property type="evidence" value="ECO:0007669"/>
    <property type="project" value="InterPro"/>
</dbReference>
<dbReference type="Proteomes" id="UP000269721">
    <property type="component" value="Unassembled WGS sequence"/>
</dbReference>
<proteinExistence type="inferred from homology"/>